<dbReference type="Proteomes" id="UP000034054">
    <property type="component" value="Unassembled WGS sequence"/>
</dbReference>
<proteinExistence type="predicted"/>
<dbReference type="AlphaFoldDB" id="A0A0G1XJV9"/>
<protein>
    <submittedName>
        <fullName evidence="2">Uncharacterized protein</fullName>
    </submittedName>
</protein>
<accession>A0A0G1XJV9</accession>
<comment type="caution">
    <text evidence="2">The sequence shown here is derived from an EMBL/GenBank/DDBJ whole genome shotgun (WGS) entry which is preliminary data.</text>
</comment>
<reference evidence="2 3" key="1">
    <citation type="journal article" date="2015" name="Nature">
        <title>rRNA introns, odd ribosomes, and small enigmatic genomes across a large radiation of phyla.</title>
        <authorList>
            <person name="Brown C.T."/>
            <person name="Hug L.A."/>
            <person name="Thomas B.C."/>
            <person name="Sharon I."/>
            <person name="Castelle C.J."/>
            <person name="Singh A."/>
            <person name="Wilkins M.J."/>
            <person name="Williams K.H."/>
            <person name="Banfield J.F."/>
        </authorList>
    </citation>
    <scope>NUCLEOTIDE SEQUENCE [LARGE SCALE GENOMIC DNA]</scope>
</reference>
<feature type="region of interest" description="Disordered" evidence="1">
    <location>
        <begin position="62"/>
        <end position="94"/>
    </location>
</feature>
<sequence length="174" mass="19753">MDLQTFRQKLTEIAECQFQLFRELDAIGVELKNLEYERMELWGAFLAGRESDATNEEVVLPAQSAPEPEPVEPAAQASATATRPPVPLPLGSSIPDEDLIELKDEIRRMDPYAFREQGIPFIRRVYPELANTPAWHEINVAMQQHFKKRRQQIAGVAARIARHNGEEHIAAQVK</sequence>
<evidence type="ECO:0000256" key="1">
    <source>
        <dbReference type="SAM" id="MobiDB-lite"/>
    </source>
</evidence>
<evidence type="ECO:0000313" key="2">
    <source>
        <dbReference type="EMBL" id="KKW31206.1"/>
    </source>
</evidence>
<name>A0A0G1XJV9_9BACT</name>
<gene>
    <name evidence="2" type="ORF">UY76_C0064G0005</name>
</gene>
<evidence type="ECO:0000313" key="3">
    <source>
        <dbReference type="Proteomes" id="UP000034054"/>
    </source>
</evidence>
<feature type="compositionally biased region" description="Low complexity" evidence="1">
    <location>
        <begin position="62"/>
        <end position="79"/>
    </location>
</feature>
<organism evidence="2 3">
    <name type="scientific">Candidatus Uhrbacteria bacterium GW2011_GWA2_52_8d</name>
    <dbReference type="NCBI Taxonomy" id="1618979"/>
    <lineage>
        <taxon>Bacteria</taxon>
        <taxon>Candidatus Uhriibacteriota</taxon>
    </lineage>
</organism>
<dbReference type="EMBL" id="LCRH01000064">
    <property type="protein sequence ID" value="KKW31206.1"/>
    <property type="molecule type" value="Genomic_DNA"/>
</dbReference>